<comment type="subcellular location">
    <subcellularLocation>
        <location evidence="2">Cell membrane</location>
    </subcellularLocation>
    <subcellularLocation>
        <location evidence="1">Membrane</location>
        <topology evidence="1">Single-pass membrane protein</topology>
    </subcellularLocation>
</comment>
<reference evidence="10" key="1">
    <citation type="submission" date="2020-12" db="EMBL/GenBank/DDBJ databases">
        <title>Methylobrevis albus sp. nov., isolated from fresh water lack sediment.</title>
        <authorList>
            <person name="Zou Q."/>
        </authorList>
    </citation>
    <scope>NUCLEOTIDE SEQUENCE</scope>
    <source>
        <strain evidence="10">L22</strain>
    </source>
</reference>
<dbReference type="GO" id="GO:0044877">
    <property type="term" value="F:protein-containing complex binding"/>
    <property type="evidence" value="ECO:0007669"/>
    <property type="project" value="InterPro"/>
</dbReference>
<comment type="caution">
    <text evidence="10">The sequence shown here is derived from an EMBL/GenBank/DDBJ whole genome shotgun (WGS) entry which is preliminary data.</text>
</comment>
<keyword evidence="5 8" id="KW-1133">Transmembrane helix</keyword>
<evidence type="ECO:0000259" key="9">
    <source>
        <dbReference type="Pfam" id="PF09976"/>
    </source>
</evidence>
<organism evidence="10 11">
    <name type="scientific">Methylobrevis albus</name>
    <dbReference type="NCBI Taxonomy" id="2793297"/>
    <lineage>
        <taxon>Bacteria</taxon>
        <taxon>Pseudomonadati</taxon>
        <taxon>Pseudomonadota</taxon>
        <taxon>Alphaproteobacteria</taxon>
        <taxon>Hyphomicrobiales</taxon>
        <taxon>Pleomorphomonadaceae</taxon>
        <taxon>Methylobrevis</taxon>
    </lineage>
</organism>
<keyword evidence="6 8" id="KW-0472">Membrane</keyword>
<evidence type="ECO:0000256" key="4">
    <source>
        <dbReference type="ARBA" id="ARBA00022692"/>
    </source>
</evidence>
<evidence type="ECO:0000256" key="8">
    <source>
        <dbReference type="SAM" id="Phobius"/>
    </source>
</evidence>
<keyword evidence="4 8" id="KW-0812">Transmembrane</keyword>
<evidence type="ECO:0000313" key="11">
    <source>
        <dbReference type="Proteomes" id="UP000631694"/>
    </source>
</evidence>
<dbReference type="InterPro" id="IPR018704">
    <property type="entry name" value="SecYEG/CpoB_TPR"/>
</dbReference>
<dbReference type="Proteomes" id="UP000631694">
    <property type="component" value="Unassembled WGS sequence"/>
</dbReference>
<keyword evidence="11" id="KW-1185">Reference proteome</keyword>
<evidence type="ECO:0000256" key="7">
    <source>
        <dbReference type="ARBA" id="ARBA00023186"/>
    </source>
</evidence>
<protein>
    <submittedName>
        <fullName evidence="10">Tetratricopeptide repeat protein</fullName>
    </submittedName>
</protein>
<evidence type="ECO:0000256" key="6">
    <source>
        <dbReference type="ARBA" id="ARBA00023136"/>
    </source>
</evidence>
<dbReference type="PANTHER" id="PTHR38035">
    <property type="entry name" value="UPF0070 PROTEIN YFGM"/>
    <property type="match status" value="1"/>
</dbReference>
<keyword evidence="3" id="KW-1003">Cell membrane</keyword>
<feature type="domain" description="Ancillary SecYEG translocon subunit/Cell division coordinator CpoB TPR" evidence="9">
    <location>
        <begin position="27"/>
        <end position="196"/>
    </location>
</feature>
<dbReference type="Pfam" id="PF09976">
    <property type="entry name" value="TPR_21"/>
    <property type="match status" value="1"/>
</dbReference>
<dbReference type="RefSeq" id="WP_197313000.1">
    <property type="nucleotide sequence ID" value="NZ_JADZLT010000056.1"/>
</dbReference>
<dbReference type="AlphaFoldDB" id="A0A931I675"/>
<sequence>MGQGTSMVDLFNEVSEDLRRERLNRAWRSYGAYVIAVAVLVVVGTAGWRGYDYWQQQQSVAAASKYLDAIKLGDEGSNADAASALLAFSSEAPAGYAVLARFRAASERAAAGETEGALGAWQQLIDDGSLSTDLRDLARLRAAMIAVDIEDYDAVSARLAPLLAEGNAWRAAAREIAGLAAVRAARWDEARTHLSDLLDDETTPADVRSRAQILMDIVIGTVGMGSAGGDAEGAGS</sequence>
<proteinExistence type="predicted"/>
<feature type="transmembrane region" description="Helical" evidence="8">
    <location>
        <begin position="30"/>
        <end position="51"/>
    </location>
</feature>
<dbReference type="EMBL" id="JADZLT010000056">
    <property type="protein sequence ID" value="MBH0239930.1"/>
    <property type="molecule type" value="Genomic_DNA"/>
</dbReference>
<keyword evidence="7" id="KW-0143">Chaperone</keyword>
<gene>
    <name evidence="10" type="ORF">I5731_19065</name>
</gene>
<evidence type="ECO:0000256" key="2">
    <source>
        <dbReference type="ARBA" id="ARBA00004236"/>
    </source>
</evidence>
<dbReference type="GO" id="GO:0005886">
    <property type="term" value="C:plasma membrane"/>
    <property type="evidence" value="ECO:0007669"/>
    <property type="project" value="UniProtKB-SubCell"/>
</dbReference>
<dbReference type="InterPro" id="IPR026039">
    <property type="entry name" value="YfgM"/>
</dbReference>
<name>A0A931I675_9HYPH</name>
<accession>A0A931I675</accession>
<evidence type="ECO:0000256" key="1">
    <source>
        <dbReference type="ARBA" id="ARBA00004167"/>
    </source>
</evidence>
<evidence type="ECO:0000313" key="10">
    <source>
        <dbReference type="EMBL" id="MBH0239930.1"/>
    </source>
</evidence>
<dbReference type="PANTHER" id="PTHR38035:SF1">
    <property type="entry name" value="ANCILLARY SECYEG TRANSLOCON SUBUNIT"/>
    <property type="match status" value="1"/>
</dbReference>
<evidence type="ECO:0000256" key="3">
    <source>
        <dbReference type="ARBA" id="ARBA00022475"/>
    </source>
</evidence>
<evidence type="ECO:0000256" key="5">
    <source>
        <dbReference type="ARBA" id="ARBA00022989"/>
    </source>
</evidence>